<evidence type="ECO:0000256" key="4">
    <source>
        <dbReference type="ARBA" id="ARBA00011967"/>
    </source>
</evidence>
<dbReference type="OrthoDB" id="426583at2759"/>
<protein>
    <recommendedName>
        <fullName evidence="5 14">Dol-P-Glc:Glc(2)Man(9)GlcNAc(2)-PP-Dol alpha-1,2-glucosyltransferase</fullName>
        <ecNumber evidence="4 14">2.4.1.256</ecNumber>
    </recommendedName>
</protein>
<evidence type="ECO:0000256" key="12">
    <source>
        <dbReference type="ARBA" id="ARBA00044727"/>
    </source>
</evidence>
<evidence type="ECO:0000313" key="16">
    <source>
        <dbReference type="Proteomes" id="UP000041254"/>
    </source>
</evidence>
<feature type="transmembrane region" description="Helical" evidence="14">
    <location>
        <begin position="135"/>
        <end position="155"/>
    </location>
</feature>
<evidence type="ECO:0000256" key="1">
    <source>
        <dbReference type="ARBA" id="ARBA00004477"/>
    </source>
</evidence>
<dbReference type="GO" id="GO:0106073">
    <property type="term" value="F:dolichyl pyrophosphate Glc2Man9GlcNAc2 alpha-1,2-glucosyltransferase activity"/>
    <property type="evidence" value="ECO:0007669"/>
    <property type="project" value="UniProtKB-UniRule"/>
</dbReference>
<dbReference type="Proteomes" id="UP000041254">
    <property type="component" value="Unassembled WGS sequence"/>
</dbReference>
<evidence type="ECO:0000256" key="10">
    <source>
        <dbReference type="ARBA" id="ARBA00022989"/>
    </source>
</evidence>
<evidence type="ECO:0000256" key="6">
    <source>
        <dbReference type="ARBA" id="ARBA00022676"/>
    </source>
</evidence>
<dbReference type="AlphaFoldDB" id="A0A0G4GW52"/>
<evidence type="ECO:0000256" key="9">
    <source>
        <dbReference type="ARBA" id="ARBA00022824"/>
    </source>
</evidence>
<dbReference type="PANTHER" id="PTHR12989">
    <property type="entry name" value="ALPHA-1,2-GLUCOSYLTRANSFERASE ALG10"/>
    <property type="match status" value="1"/>
</dbReference>
<dbReference type="STRING" id="1169540.A0A0G4GW52"/>
<evidence type="ECO:0000256" key="5">
    <source>
        <dbReference type="ARBA" id="ARBA00018512"/>
    </source>
</evidence>
<keyword evidence="6 14" id="KW-0328">Glycosyltransferase</keyword>
<dbReference type="GO" id="GO:0005789">
    <property type="term" value="C:endoplasmic reticulum membrane"/>
    <property type="evidence" value="ECO:0007669"/>
    <property type="project" value="UniProtKB-SubCell"/>
</dbReference>
<proteinExistence type="inferred from homology"/>
<dbReference type="OMA" id="FPINWNT"/>
<evidence type="ECO:0000313" key="15">
    <source>
        <dbReference type="EMBL" id="CEM35193.1"/>
    </source>
</evidence>
<feature type="transmembrane region" description="Helical" evidence="14">
    <location>
        <begin position="364"/>
        <end position="389"/>
    </location>
</feature>
<evidence type="ECO:0000256" key="2">
    <source>
        <dbReference type="ARBA" id="ARBA00004922"/>
    </source>
</evidence>
<organism evidence="15 16">
    <name type="scientific">Vitrella brassicaformis (strain CCMP3155)</name>
    <dbReference type="NCBI Taxonomy" id="1169540"/>
    <lineage>
        <taxon>Eukaryota</taxon>
        <taxon>Sar</taxon>
        <taxon>Alveolata</taxon>
        <taxon>Colpodellida</taxon>
        <taxon>Vitrellaceae</taxon>
        <taxon>Vitrella</taxon>
    </lineage>
</organism>
<comment type="catalytic activity">
    <reaction evidence="13">
        <text>an alpha-D-Glc-(1-&gt;3)-alpha-D-Glc-(1-&gt;3)-alpha-D-Man-(1-&gt;2)-alpha-D-Man-(1-&gt;2)-alpha-D-Man-(1-&gt;3)-[alpha-D-Man-(1-&gt;2)-alpha-D-Man-(1-&gt;3)-[alpha-D-Man-(1-&gt;2)-alpha-D-Man-(1-&gt;6)]-alpha-D-Man-(1-&gt;6)]-beta-D-Man-(1-&gt;4)-beta-D-GlcNAc-(1-&gt;4)-alpha-D-GlcNAc-diphospho-di-trans,poly-cis-dolichol + a di-trans,poly-cis-dolichyl beta-D-glucosyl phosphate = a alpha-D-Glc-(1-&gt;2)-alpha-D-Glc-(1-&gt;3)-alpha-D-Glc-(1-&gt;3)-alpha-D-Man-(1-&gt;2)-alpha-D-Man-(1-&gt;2)-alpha-D-Man-(1-&gt;3)-[alpha-D-Man-(1-&gt;2)-alpha-D-Man-(1-&gt;3)-[alpha-D-Man-(1-&gt;2)-alpha-D-Man-(1-&gt;6)]-alpha-D-Man-(1-&gt;6)]-beta-D-Man-(1-&gt;4)-beta-D-GlcNAc-(1-&gt;4)-alpha-D-GlcNAc-diphospho-di-trans,poly-cis-dolichol + a di-trans,poly-cis-dolichyl phosphate + H(+)</text>
        <dbReference type="Rhea" id="RHEA:29543"/>
        <dbReference type="Rhea" id="RHEA-COMP:19498"/>
        <dbReference type="Rhea" id="RHEA-COMP:19502"/>
        <dbReference type="Rhea" id="RHEA-COMP:19512"/>
        <dbReference type="Rhea" id="RHEA-COMP:19522"/>
        <dbReference type="ChEBI" id="CHEBI:15378"/>
        <dbReference type="ChEBI" id="CHEBI:57525"/>
        <dbReference type="ChEBI" id="CHEBI:57683"/>
        <dbReference type="ChEBI" id="CHEBI:132522"/>
        <dbReference type="ChEBI" id="CHEBI:132523"/>
        <dbReference type="EC" id="2.4.1.256"/>
    </reaction>
    <physiologicalReaction direction="left-to-right" evidence="13">
        <dbReference type="Rhea" id="RHEA:29544"/>
    </physiologicalReaction>
</comment>
<keyword evidence="16" id="KW-1185">Reference proteome</keyword>
<comment type="subcellular location">
    <subcellularLocation>
        <location evidence="1">Endoplasmic reticulum membrane</location>
        <topology evidence="1">Multi-pass membrane protein</topology>
    </subcellularLocation>
</comment>
<comment type="function">
    <text evidence="12">Dol-P-Glc:Glc(2)Man(9)GlcNAc(2)-PP-Dol alpha-1,2-glucosyltransferase that operates in the biosynthetic pathway of dolichol-linked oligosaccharides, the glycan precursors employed in protein asparagine (N)-glycosylation. The assembly of dolichol-linked oligosaccharides begins on the cytosolic side of the endoplasmic reticulum membrane and finishes in its lumen. The sequential addition of sugars to dolichol pyrophosphate produces dolichol-linked oligosaccharides containing fourteen sugars, including two GlcNAcs, nine mannoses and three glucoses. Once assembled, the oligosaccharide is transferred from the lipid to nascent proteins by oligosaccharyltransferases. In the lumen of the endoplasmic reticulum, adds the third and last glucose residue from dolichyl phosphate glucose (Dol-P-Glc) onto the lipid-linked oligosaccharide intermediate Glc(2)Man(9)GlcNAc(2)-PP-Dol to produce Glc(3)Man(9)GlcNAc(2)-PP-Dol.</text>
</comment>
<dbReference type="VEuPathDB" id="CryptoDB:Vbra_18867"/>
<comment type="pathway">
    <text evidence="2">Protein modification; protein glycosylation.</text>
</comment>
<keyword evidence="9" id="KW-0256">Endoplasmic reticulum</keyword>
<gene>
    <name evidence="15" type="ORF">Vbra_18867</name>
</gene>
<comment type="similarity">
    <text evidence="3 14">Belongs to the ALG10 glucosyltransferase family.</text>
</comment>
<dbReference type="Pfam" id="PF04922">
    <property type="entry name" value="DIE2_ALG10"/>
    <property type="match status" value="1"/>
</dbReference>
<feature type="transmembrane region" description="Helical" evidence="14">
    <location>
        <begin position="480"/>
        <end position="504"/>
    </location>
</feature>
<dbReference type="InterPro" id="IPR016900">
    <property type="entry name" value="Alg10"/>
</dbReference>
<feature type="transmembrane region" description="Helical" evidence="14">
    <location>
        <begin position="175"/>
        <end position="198"/>
    </location>
</feature>
<dbReference type="PANTHER" id="PTHR12989:SF10">
    <property type="entry name" value="DOL-P-GLC:GLC(2)MAN(9)GLCNAC(2)-PP-DOL ALPHA-1,2-GLUCOSYLTRANSFERASE-RELATED"/>
    <property type="match status" value="1"/>
</dbReference>
<dbReference type="EMBL" id="CDMY01000849">
    <property type="protein sequence ID" value="CEM35193.1"/>
    <property type="molecule type" value="Genomic_DNA"/>
</dbReference>
<comment type="caution">
    <text evidence="14">Lacks conserved residue(s) required for the propagation of feature annotation.</text>
</comment>
<evidence type="ECO:0000256" key="14">
    <source>
        <dbReference type="PIRNR" id="PIRNR028810"/>
    </source>
</evidence>
<evidence type="ECO:0000256" key="8">
    <source>
        <dbReference type="ARBA" id="ARBA00022692"/>
    </source>
</evidence>
<dbReference type="PIRSF" id="PIRSF028810">
    <property type="entry name" value="Alpha1_2_glucosyltferase_Alg10"/>
    <property type="match status" value="1"/>
</dbReference>
<sequence>MIQARRCGRCCPTVEQELRLDGHTPLLAMAAFIDDSGALSLLGLAAVRIVVFRLVSSQVPRPYMDEIFHVPQAQHYCMGSFSQWDPKITTFPGLYLIAASLSPAFRLMNYMGGAADDSPFDSVVCSTGQLRSVNAYVLGPLCDLLVFCILSRTYVVKGGSVALRLIRVALFPPHWFYQLLFYTDTAATATLLLAYYLYLSDRPRLSGLAGSVAVMCRQTNVVWVAGMAGLIAWDALTDEERRALPMSLLRRGNGGEGEGWPLCRVLHRVWLHAAVCAAFLAFVVFVNEGSIVVGDRSHHRPVLHWAQLPYLYAYLVCFLLPPVVCAAAGEMIMVKKEGGKKEIPVRTTEASKDATRVLVSVKRALFACTVFLVCYLCVHHGTCIHPFLLADNRHFVFYLWRRLLQKPLVRLYALPLSLSVTSLFSASIFPSSCRLIECMCFAACCVLTLVPAQLLELRYFMVPAMLVLMHQRPLGMWGEAGGVVMHAALCAALVGVFAYLPFVWGDGTEARFML</sequence>
<dbReference type="EC" id="2.4.1.256" evidence="4 14"/>
<dbReference type="InParanoid" id="A0A0G4GW52"/>
<keyword evidence="10 14" id="KW-1133">Transmembrane helix</keyword>
<evidence type="ECO:0000256" key="13">
    <source>
        <dbReference type="ARBA" id="ARBA00048064"/>
    </source>
</evidence>
<name>A0A0G4GW52_VITBC</name>
<evidence type="ECO:0000256" key="11">
    <source>
        <dbReference type="ARBA" id="ARBA00023136"/>
    </source>
</evidence>
<accession>A0A0G4GW52</accession>
<reference evidence="15 16" key="1">
    <citation type="submission" date="2014-11" db="EMBL/GenBank/DDBJ databases">
        <authorList>
            <person name="Zhu J."/>
            <person name="Qi W."/>
            <person name="Song R."/>
        </authorList>
    </citation>
    <scope>NUCLEOTIDE SEQUENCE [LARGE SCALE GENOMIC DNA]</scope>
</reference>
<evidence type="ECO:0000256" key="7">
    <source>
        <dbReference type="ARBA" id="ARBA00022679"/>
    </source>
</evidence>
<keyword evidence="8 14" id="KW-0812">Transmembrane</keyword>
<evidence type="ECO:0000256" key="3">
    <source>
        <dbReference type="ARBA" id="ARBA00010600"/>
    </source>
</evidence>
<feature type="transmembrane region" description="Helical" evidence="14">
    <location>
        <begin position="409"/>
        <end position="429"/>
    </location>
</feature>
<keyword evidence="11 14" id="KW-0472">Membrane</keyword>
<feature type="transmembrane region" description="Helical" evidence="14">
    <location>
        <begin position="311"/>
        <end position="334"/>
    </location>
</feature>
<feature type="transmembrane region" description="Helical" evidence="14">
    <location>
        <begin position="441"/>
        <end position="460"/>
    </location>
</feature>
<keyword evidence="7" id="KW-0808">Transferase</keyword>
<feature type="transmembrane region" description="Helical" evidence="14">
    <location>
        <begin position="269"/>
        <end position="291"/>
    </location>
</feature>
<dbReference type="GO" id="GO:0006488">
    <property type="term" value="P:dolichol-linked oligosaccharide biosynthetic process"/>
    <property type="evidence" value="ECO:0007669"/>
    <property type="project" value="UniProtKB-UniRule"/>
</dbReference>